<sequence length="120" mass="13269">MATLTCKVDTAHRDVIVTINKSASFEVIYLLRDLASADSSVGLLTFNPQTAQWSYTKIVKAHEQGVNAVSWAPALHTSPLGSADQPIDKRIVTCGNDKLVKIWMPVELFFFDSLFSIRSL</sequence>
<dbReference type="Proteomes" id="UP000095283">
    <property type="component" value="Unplaced"/>
</dbReference>
<dbReference type="InterPro" id="IPR001680">
    <property type="entry name" value="WD40_rpt"/>
</dbReference>
<accession>A0A1I7WMQ1</accession>
<dbReference type="WBParaSite" id="Hba_06409">
    <property type="protein sequence ID" value="Hba_06409"/>
    <property type="gene ID" value="Hba_06409"/>
</dbReference>
<proteinExistence type="predicted"/>
<organism evidence="1 2">
    <name type="scientific">Heterorhabditis bacteriophora</name>
    <name type="common">Entomopathogenic nematode worm</name>
    <dbReference type="NCBI Taxonomy" id="37862"/>
    <lineage>
        <taxon>Eukaryota</taxon>
        <taxon>Metazoa</taxon>
        <taxon>Ecdysozoa</taxon>
        <taxon>Nematoda</taxon>
        <taxon>Chromadorea</taxon>
        <taxon>Rhabditida</taxon>
        <taxon>Rhabditina</taxon>
        <taxon>Rhabditomorpha</taxon>
        <taxon>Strongyloidea</taxon>
        <taxon>Heterorhabditidae</taxon>
        <taxon>Heterorhabditis</taxon>
    </lineage>
</organism>
<dbReference type="InterPro" id="IPR036322">
    <property type="entry name" value="WD40_repeat_dom_sf"/>
</dbReference>
<reference evidence="2" key="1">
    <citation type="submission" date="2016-11" db="UniProtKB">
        <authorList>
            <consortium name="WormBaseParasite"/>
        </authorList>
    </citation>
    <scope>IDENTIFICATION</scope>
</reference>
<protein>
    <submittedName>
        <fullName evidence="2">WD_REPEATS_REGION domain-containing protein</fullName>
    </submittedName>
</protein>
<dbReference type="AlphaFoldDB" id="A0A1I7WMQ1"/>
<evidence type="ECO:0000313" key="1">
    <source>
        <dbReference type="Proteomes" id="UP000095283"/>
    </source>
</evidence>
<dbReference type="Gene3D" id="2.130.10.10">
    <property type="entry name" value="YVTN repeat-like/Quinoprotein amine dehydrogenase"/>
    <property type="match status" value="1"/>
</dbReference>
<evidence type="ECO:0000313" key="2">
    <source>
        <dbReference type="WBParaSite" id="Hba_06409"/>
    </source>
</evidence>
<name>A0A1I7WMQ1_HETBA</name>
<dbReference type="SMART" id="SM00320">
    <property type="entry name" value="WD40"/>
    <property type="match status" value="1"/>
</dbReference>
<dbReference type="InterPro" id="IPR015943">
    <property type="entry name" value="WD40/YVTN_repeat-like_dom_sf"/>
</dbReference>
<keyword evidence="1" id="KW-1185">Reference proteome</keyword>
<dbReference type="SUPFAM" id="SSF50978">
    <property type="entry name" value="WD40 repeat-like"/>
    <property type="match status" value="1"/>
</dbReference>